<dbReference type="AlphaFoldDB" id="G8UMK0"/>
<gene>
    <name evidence="1" type="ordered locus">BFO_1642</name>
</gene>
<dbReference type="EMBL" id="CP003191">
    <property type="protein sequence ID" value="AEW22527.1"/>
    <property type="molecule type" value="Genomic_DNA"/>
</dbReference>
<dbReference type="KEGG" id="tfo:BFO_1642"/>
<organism evidence="1 2">
    <name type="scientific">Tannerella forsythia (strain ATCC 43037 / JCM 10827 / CCUG 21028 A / KCTC 5666 / FDC 338)</name>
    <name type="common">Bacteroides forsythus</name>
    <dbReference type="NCBI Taxonomy" id="203275"/>
    <lineage>
        <taxon>Bacteria</taxon>
        <taxon>Pseudomonadati</taxon>
        <taxon>Bacteroidota</taxon>
        <taxon>Bacteroidia</taxon>
        <taxon>Bacteroidales</taxon>
        <taxon>Tannerellaceae</taxon>
        <taxon>Tannerella</taxon>
    </lineage>
</organism>
<dbReference type="Proteomes" id="UP000005436">
    <property type="component" value="Chromosome"/>
</dbReference>
<sequence length="43" mass="5156">MWHGKGETVRFFSLKVVLIFAFRGAKIQKNYILDYIYYFCADC</sequence>
<accession>G8UMK0</accession>
<reference evidence="2" key="1">
    <citation type="submission" date="2011-12" db="EMBL/GenBank/DDBJ databases">
        <title>Complete sequence of Tannerella forsythia ATCC 43037.</title>
        <authorList>
            <person name="Dewhirst F."/>
            <person name="Tanner A."/>
            <person name="Izard J."/>
            <person name="Brinkac L."/>
            <person name="Durkin A.S."/>
            <person name="Hostetler J."/>
            <person name="Shetty J."/>
            <person name="Torralba M."/>
            <person name="Gill S."/>
            <person name="Nelson K."/>
        </authorList>
    </citation>
    <scope>NUCLEOTIDE SEQUENCE [LARGE SCALE GENOMIC DNA]</scope>
    <source>
        <strain evidence="2">ATCC 43037 / JCM 10827 / CCUG 33226 / KCTC 5666 / FDC 338</strain>
    </source>
</reference>
<evidence type="ECO:0000313" key="2">
    <source>
        <dbReference type="Proteomes" id="UP000005436"/>
    </source>
</evidence>
<dbReference type="PATRIC" id="fig|203275.8.peg.1491"/>
<protein>
    <submittedName>
        <fullName evidence="1">Uncharacterized protein</fullName>
    </submittedName>
</protein>
<keyword evidence="2" id="KW-1185">Reference proteome</keyword>
<proteinExistence type="predicted"/>
<name>G8UMK0_TANFA</name>
<dbReference type="HOGENOM" id="CLU_3240722_0_0_10"/>
<evidence type="ECO:0000313" key="1">
    <source>
        <dbReference type="EMBL" id="AEW22527.1"/>
    </source>
</evidence>
<dbReference type="STRING" id="203275.BFO_1642"/>